<keyword evidence="5" id="KW-0969">Cilium</keyword>
<dbReference type="GO" id="GO:0008017">
    <property type="term" value="F:microtubule binding"/>
    <property type="evidence" value="ECO:0007669"/>
    <property type="project" value="TreeGrafter"/>
</dbReference>
<feature type="region of interest" description="Disordered" evidence="8">
    <location>
        <begin position="332"/>
        <end position="395"/>
    </location>
</feature>
<evidence type="ECO:0000256" key="2">
    <source>
        <dbReference type="ARBA" id="ARBA00010841"/>
    </source>
</evidence>
<keyword evidence="4 7" id="KW-0175">Coiled coil</keyword>
<name>A0A423SL34_PENVA</name>
<reference evidence="9 10" key="1">
    <citation type="submission" date="2018-04" db="EMBL/GenBank/DDBJ databases">
        <authorList>
            <person name="Zhang X."/>
            <person name="Yuan J."/>
            <person name="Li F."/>
            <person name="Xiang J."/>
        </authorList>
    </citation>
    <scope>NUCLEOTIDE SEQUENCE [LARGE SCALE GENOMIC DNA]</scope>
    <source>
        <tissue evidence="9">Muscle</tissue>
    </source>
</reference>
<comment type="subcellular location">
    <subcellularLocation>
        <location evidence="1">Cell projection</location>
        <location evidence="1">Cilium</location>
    </subcellularLocation>
</comment>
<evidence type="ECO:0000256" key="5">
    <source>
        <dbReference type="ARBA" id="ARBA00023069"/>
    </source>
</evidence>
<feature type="coiled-coil region" evidence="7">
    <location>
        <begin position="27"/>
        <end position="157"/>
    </location>
</feature>
<evidence type="ECO:0000256" key="7">
    <source>
        <dbReference type="SAM" id="Coils"/>
    </source>
</evidence>
<protein>
    <recommendedName>
        <fullName evidence="3">Cilia- and flagella-associated protein 157</fullName>
    </recommendedName>
</protein>
<dbReference type="PANTHER" id="PTHR31954">
    <property type="entry name" value="CILIA- AND FLAGELLA-ASSOCIATED PROTEIN 157"/>
    <property type="match status" value="1"/>
</dbReference>
<evidence type="ECO:0000256" key="1">
    <source>
        <dbReference type="ARBA" id="ARBA00004138"/>
    </source>
</evidence>
<feature type="compositionally biased region" description="Basic residues" evidence="8">
    <location>
        <begin position="384"/>
        <end position="395"/>
    </location>
</feature>
<dbReference type="OrthoDB" id="166611at2759"/>
<keyword evidence="10" id="KW-1185">Reference proteome</keyword>
<keyword evidence="6" id="KW-0966">Cell projection</keyword>
<dbReference type="GO" id="GO:0036064">
    <property type="term" value="C:ciliary basal body"/>
    <property type="evidence" value="ECO:0007669"/>
    <property type="project" value="TreeGrafter"/>
</dbReference>
<dbReference type="PANTHER" id="PTHR31954:SF1">
    <property type="entry name" value="CILIA- AND FLAGELLA-ASSOCIATED PROTEIN 157"/>
    <property type="match status" value="1"/>
</dbReference>
<proteinExistence type="inferred from homology"/>
<reference evidence="9 10" key="2">
    <citation type="submission" date="2019-01" db="EMBL/GenBank/DDBJ databases">
        <title>The decoding of complex shrimp genome reveals the adaptation for benthos swimmer, frequently molting mechanism and breeding impact on genome.</title>
        <authorList>
            <person name="Sun Y."/>
            <person name="Gao Y."/>
            <person name="Yu Y."/>
        </authorList>
    </citation>
    <scope>NUCLEOTIDE SEQUENCE [LARGE SCALE GENOMIC DNA]</scope>
    <source>
        <tissue evidence="9">Muscle</tissue>
    </source>
</reference>
<evidence type="ECO:0000256" key="3">
    <source>
        <dbReference type="ARBA" id="ARBA00014087"/>
    </source>
</evidence>
<dbReference type="Proteomes" id="UP000283509">
    <property type="component" value="Unassembled WGS sequence"/>
</dbReference>
<organism evidence="9 10">
    <name type="scientific">Penaeus vannamei</name>
    <name type="common">Whiteleg shrimp</name>
    <name type="synonym">Litopenaeus vannamei</name>
    <dbReference type="NCBI Taxonomy" id="6689"/>
    <lineage>
        <taxon>Eukaryota</taxon>
        <taxon>Metazoa</taxon>
        <taxon>Ecdysozoa</taxon>
        <taxon>Arthropoda</taxon>
        <taxon>Crustacea</taxon>
        <taxon>Multicrustacea</taxon>
        <taxon>Malacostraca</taxon>
        <taxon>Eumalacostraca</taxon>
        <taxon>Eucarida</taxon>
        <taxon>Decapoda</taxon>
        <taxon>Dendrobranchiata</taxon>
        <taxon>Penaeoidea</taxon>
        <taxon>Penaeidae</taxon>
        <taxon>Penaeus</taxon>
    </lineage>
</organism>
<evidence type="ECO:0000256" key="8">
    <source>
        <dbReference type="SAM" id="MobiDB-lite"/>
    </source>
</evidence>
<dbReference type="InterPro" id="IPR038844">
    <property type="entry name" value="CFAP157"/>
</dbReference>
<feature type="compositionally biased region" description="Low complexity" evidence="8">
    <location>
        <begin position="342"/>
        <end position="353"/>
    </location>
</feature>
<gene>
    <name evidence="9" type="ORF">C7M84_017093</name>
</gene>
<evidence type="ECO:0000313" key="10">
    <source>
        <dbReference type="Proteomes" id="UP000283509"/>
    </source>
</evidence>
<dbReference type="EMBL" id="QCYY01003162">
    <property type="protein sequence ID" value="ROT64957.1"/>
    <property type="molecule type" value="Genomic_DNA"/>
</dbReference>
<accession>A0A423SL34</accession>
<evidence type="ECO:0000256" key="6">
    <source>
        <dbReference type="ARBA" id="ARBA00023273"/>
    </source>
</evidence>
<feature type="coiled-coil region" evidence="7">
    <location>
        <begin position="199"/>
        <end position="233"/>
    </location>
</feature>
<sequence length="395" mass="44837">MDIKIRDFSPFLPQALEVKLKRSTTRCEQLDDAEKHARTQYDKLQQDKTDIIKFLKDRLTAKTDEVEELRSRLTGLVKAKQAEKEQYEERLTKLGKDAENTRLDLNDQIIALSRKLESLEEFRQHKEELEAKLNGLEKELAENKEKNQEQVSVLEKASLVEAAALRSELEARVTKITEDLRLAAQTEVHSTTRRALHENEALTRTLDIFRERVAALRGENQELRENLTESQVREALLQDTVRRVMQAQLDAATQTTRDLRERTAEKDIALDLTASHLQQEDVARRALQDTIKSALGLLHHAAFQEGDSGESDNVAAILQQLVNLLTAAEFSHLPGNQDSDHPNASSDSAPPSKADQRNHASESGDQGEGQFRYRSGDLGFLPRPQRKTKPQRQDS</sequence>
<evidence type="ECO:0000313" key="9">
    <source>
        <dbReference type="EMBL" id="ROT64957.1"/>
    </source>
</evidence>
<comment type="similarity">
    <text evidence="2">Belongs to the CFAP157 family.</text>
</comment>
<comment type="caution">
    <text evidence="9">The sequence shown here is derived from an EMBL/GenBank/DDBJ whole genome shotgun (WGS) entry which is preliminary data.</text>
</comment>
<evidence type="ECO:0000256" key="4">
    <source>
        <dbReference type="ARBA" id="ARBA00023054"/>
    </source>
</evidence>
<dbReference type="AlphaFoldDB" id="A0A423SL34"/>